<gene>
    <name evidence="1" type="ORF">DI09_55p110</name>
</gene>
<dbReference type="EMBL" id="JMKJ01000510">
    <property type="protein sequence ID" value="KGG50794.1"/>
    <property type="molecule type" value="Genomic_DNA"/>
</dbReference>
<dbReference type="AlphaFoldDB" id="A0A098VPR4"/>
<organism evidence="1 2">
    <name type="scientific">Mitosporidium daphniae</name>
    <dbReference type="NCBI Taxonomy" id="1485682"/>
    <lineage>
        <taxon>Eukaryota</taxon>
        <taxon>Fungi</taxon>
        <taxon>Fungi incertae sedis</taxon>
        <taxon>Microsporidia</taxon>
        <taxon>Mitosporidium</taxon>
    </lineage>
</organism>
<name>A0A098VPR4_9MICR</name>
<dbReference type="InterPro" id="IPR036241">
    <property type="entry name" value="NSFL1C_SEP_dom_sf"/>
</dbReference>
<accession>A0A098VPR4</accession>
<dbReference type="SUPFAM" id="SSF102848">
    <property type="entry name" value="NSFL1 (p97 ATPase) cofactor p47, SEP domain"/>
    <property type="match status" value="1"/>
</dbReference>
<dbReference type="VEuPathDB" id="MicrosporidiaDB:DI09_55p110"/>
<dbReference type="RefSeq" id="XP_013237221.1">
    <property type="nucleotide sequence ID" value="XM_013381767.1"/>
</dbReference>
<evidence type="ECO:0000313" key="1">
    <source>
        <dbReference type="EMBL" id="KGG50794.1"/>
    </source>
</evidence>
<keyword evidence="2" id="KW-1185">Reference proteome</keyword>
<dbReference type="GeneID" id="25260312"/>
<protein>
    <submittedName>
        <fullName evidence="1">Uncharacterized protein</fullName>
    </submittedName>
</protein>
<dbReference type="Gene3D" id="3.30.420.210">
    <property type="entry name" value="SEP domain"/>
    <property type="match status" value="1"/>
</dbReference>
<evidence type="ECO:0000313" key="2">
    <source>
        <dbReference type="Proteomes" id="UP000029725"/>
    </source>
</evidence>
<dbReference type="OrthoDB" id="25887at2759"/>
<comment type="caution">
    <text evidence="1">The sequence shown here is derived from an EMBL/GenBank/DDBJ whole genome shotgun (WGS) entry which is preliminary data.</text>
</comment>
<sequence length="285" mass="30340">MKPDDKKETDAKFGSMAKLLARAEDAEKQEAISRQRGETLFVGGGQAVHGRNSTDLHGNPLSMVSSLIQRIFSSDHRVASPVPSTSPQPRLVLWRDGWQLLVSSALDDELRSYEDPLLERIMEGKAPSSILGISHGGEIDIHIDTSRINDAYEPGSPPGSFISLPDHPESSACIQASGVKLGSLRPPTDLPIDLTTAPASAEPTVTPIGRGDGSLVVIDVLGTRHAIPYDVTSATIGDLLAYVRQEFAISDLAHRGVSGLLSLSAMEHSKTIDAAGLSRTILVAL</sequence>
<dbReference type="HOGENOM" id="CLU_976895_0_0_1"/>
<dbReference type="Proteomes" id="UP000029725">
    <property type="component" value="Unassembled WGS sequence"/>
</dbReference>
<reference evidence="1 2" key="1">
    <citation type="submission" date="2014-04" db="EMBL/GenBank/DDBJ databases">
        <title>A new species of microsporidia sheds light on the evolution of extreme parasitism.</title>
        <authorList>
            <person name="Haag K.L."/>
            <person name="James T.Y."/>
            <person name="Larsson R."/>
            <person name="Schaer T.M."/>
            <person name="Refardt D."/>
            <person name="Pombert J.-F."/>
            <person name="Ebert D."/>
        </authorList>
    </citation>
    <scope>NUCLEOTIDE SEQUENCE [LARGE SCALE GENOMIC DNA]</scope>
    <source>
        <strain evidence="1 2">UGP3</strain>
        <tissue evidence="1">Spores</tissue>
    </source>
</reference>
<proteinExistence type="predicted"/>